<comment type="pathway">
    <text evidence="2">Protein modification; protein glycosylation.</text>
</comment>
<evidence type="ECO:0000256" key="5">
    <source>
        <dbReference type="ARBA" id="ARBA00022676"/>
    </source>
</evidence>
<accession>A0AAF0ILR8</accession>
<dbReference type="SUPFAM" id="SSF53756">
    <property type="entry name" value="UDP-Glycosyltransferase/glycogen phosphorylase"/>
    <property type="match status" value="1"/>
</dbReference>
<feature type="transmembrane region" description="Helical" evidence="12">
    <location>
        <begin position="6"/>
        <end position="25"/>
    </location>
</feature>
<keyword evidence="7 12" id="KW-0812">Transmembrane</keyword>
<evidence type="ECO:0000256" key="12">
    <source>
        <dbReference type="SAM" id="Phobius"/>
    </source>
</evidence>
<reference evidence="13" key="1">
    <citation type="submission" date="2023-03" db="EMBL/GenBank/DDBJ databases">
        <title>Emydomyces testavorans Genome Sequence.</title>
        <authorList>
            <person name="Hoyer L."/>
        </authorList>
    </citation>
    <scope>NUCLEOTIDE SEQUENCE</scope>
    <source>
        <strain evidence="13">16-2883</strain>
    </source>
</reference>
<evidence type="ECO:0000256" key="11">
    <source>
        <dbReference type="ARBA" id="ARBA00024899"/>
    </source>
</evidence>
<keyword evidence="14" id="KW-1185">Reference proteome</keyword>
<keyword evidence="9 12" id="KW-1133">Transmembrane helix</keyword>
<organism evidence="13 14">
    <name type="scientific">Emydomyces testavorans</name>
    <dbReference type="NCBI Taxonomy" id="2070801"/>
    <lineage>
        <taxon>Eukaryota</taxon>
        <taxon>Fungi</taxon>
        <taxon>Dikarya</taxon>
        <taxon>Ascomycota</taxon>
        <taxon>Pezizomycotina</taxon>
        <taxon>Eurotiomycetes</taxon>
        <taxon>Eurotiomycetidae</taxon>
        <taxon>Onygenales</taxon>
        <taxon>Nannizziopsiaceae</taxon>
        <taxon>Emydomyces</taxon>
    </lineage>
</organism>
<evidence type="ECO:0000313" key="14">
    <source>
        <dbReference type="Proteomes" id="UP001219355"/>
    </source>
</evidence>
<dbReference type="EC" id="2.4.1.142" evidence="3"/>
<dbReference type="PANTHER" id="PTHR13036:SF0">
    <property type="entry name" value="CHITOBIOSYLDIPHOSPHODOLICHOL BETA-MANNOSYLTRANSFERASE"/>
    <property type="match status" value="1"/>
</dbReference>
<evidence type="ECO:0000256" key="3">
    <source>
        <dbReference type="ARBA" id="ARBA00012611"/>
    </source>
</evidence>
<dbReference type="GO" id="GO:0005789">
    <property type="term" value="C:endoplasmic reticulum membrane"/>
    <property type="evidence" value="ECO:0007669"/>
    <property type="project" value="UniProtKB-SubCell"/>
</dbReference>
<keyword evidence="8" id="KW-0256">Endoplasmic reticulum</keyword>
<dbReference type="Proteomes" id="UP001219355">
    <property type="component" value="Chromosome 5"/>
</dbReference>
<keyword evidence="10 12" id="KW-0472">Membrane</keyword>
<sequence>MATLPAWGLTGLLLIAVTIALLWLLPTRYMRTRHPRPISHSSARESAENDAVSVQIVVLGDIGHSPRMQYHAQSIAKHGGQVTIIGYQVSPPSPELVSNPLVSIVSLPPPPKFLQTKNRLFFPVLAVIKALQQTWCLWTALAYHSNPTQWMLVQNPPAIPTLVIARLTCWLRNTQLIIDWHNFGYSILALKLGWTHPMVKVMRHHELALCRYATAHVSVSNAMARILREEAKIKTPILVLHDRPPVLFQPIDGKKERLNFLSSLPETAAFVNAIRAGRRCELLVSSTSWTPDEDFSVLLDALCRYSVHATTMNTSLPELHVIITGKGPQQQIYLQAIASLRAAGKLRGISITCAWLTLQNYAKLLACASLGVCLHTSSSGVDLPMKVVDMFGAGLPVVGWDRYEAWPELVTEGVNGRGFGSAAELSHQLIDLFGENRSSLESLRQGARNESKRRWDDEWDPIAGKLLGLIP</sequence>
<comment type="subcellular location">
    <subcellularLocation>
        <location evidence="1">Endoplasmic reticulum membrane</location>
        <topology evidence="1">Single-pass membrane protein</topology>
    </subcellularLocation>
</comment>
<dbReference type="FunFam" id="3.40.50.2000:FF:000162">
    <property type="entry name" value="Beta-1,4-mannosyltransferase (Alg1), putative"/>
    <property type="match status" value="1"/>
</dbReference>
<evidence type="ECO:0000256" key="6">
    <source>
        <dbReference type="ARBA" id="ARBA00022679"/>
    </source>
</evidence>
<comment type="function">
    <text evidence="11">Participates in the formation of the lipid-linked precursor oligosaccharide for N-glycosylation. Involved in assembling the dolichol-pyrophosphate-GlcNAc(2)-Man(5) intermediate on the cytoplasmic surface of the ER.</text>
</comment>
<evidence type="ECO:0000256" key="7">
    <source>
        <dbReference type="ARBA" id="ARBA00022692"/>
    </source>
</evidence>
<evidence type="ECO:0000256" key="10">
    <source>
        <dbReference type="ARBA" id="ARBA00023136"/>
    </source>
</evidence>
<evidence type="ECO:0000256" key="8">
    <source>
        <dbReference type="ARBA" id="ARBA00022824"/>
    </source>
</evidence>
<dbReference type="EMBL" id="CP120631">
    <property type="protein sequence ID" value="WEW62038.1"/>
    <property type="molecule type" value="Genomic_DNA"/>
</dbReference>
<dbReference type="GO" id="GO:0004578">
    <property type="term" value="F:chitobiosyldiphosphodolichol beta-mannosyltransferase activity"/>
    <property type="evidence" value="ECO:0007669"/>
    <property type="project" value="UniProtKB-EC"/>
</dbReference>
<dbReference type="AlphaFoldDB" id="A0AAF0ILR8"/>
<proteinExistence type="predicted"/>
<dbReference type="Pfam" id="PF13692">
    <property type="entry name" value="Glyco_trans_1_4"/>
    <property type="match status" value="1"/>
</dbReference>
<name>A0AAF0ILR8_9EURO</name>
<keyword evidence="6 13" id="KW-0808">Transferase</keyword>
<gene>
    <name evidence="13" type="primary">ALG1</name>
    <name evidence="13" type="ORF">PRK78_007538</name>
</gene>
<evidence type="ECO:0000256" key="9">
    <source>
        <dbReference type="ARBA" id="ARBA00022989"/>
    </source>
</evidence>
<protein>
    <recommendedName>
        <fullName evidence="4">Chitobiosyldiphosphodolichol beta-mannosyltransferase</fullName>
        <ecNumber evidence="3">2.4.1.142</ecNumber>
    </recommendedName>
</protein>
<dbReference type="CDD" id="cd03816">
    <property type="entry name" value="GT33_ALG1-like"/>
    <property type="match status" value="1"/>
</dbReference>
<evidence type="ECO:0000256" key="1">
    <source>
        <dbReference type="ARBA" id="ARBA00004389"/>
    </source>
</evidence>
<keyword evidence="5 13" id="KW-0328">Glycosyltransferase</keyword>
<dbReference type="Gene3D" id="3.40.50.2000">
    <property type="entry name" value="Glycogen Phosphorylase B"/>
    <property type="match status" value="1"/>
</dbReference>
<evidence type="ECO:0000256" key="2">
    <source>
        <dbReference type="ARBA" id="ARBA00004922"/>
    </source>
</evidence>
<evidence type="ECO:0000313" key="13">
    <source>
        <dbReference type="EMBL" id="WEW62038.1"/>
    </source>
</evidence>
<dbReference type="PANTHER" id="PTHR13036">
    <property type="entry name" value="BETA1,4 MANNOSYLTRANSFERASE"/>
    <property type="match status" value="1"/>
</dbReference>
<evidence type="ECO:0000256" key="4">
    <source>
        <dbReference type="ARBA" id="ARBA00015841"/>
    </source>
</evidence>
<dbReference type="InterPro" id="IPR026051">
    <property type="entry name" value="ALG1-like"/>
</dbReference>